<comment type="subcellular location">
    <subcellularLocation>
        <location evidence="1 3">Nucleus</location>
    </subcellularLocation>
</comment>
<feature type="region of interest" description="Disordered" evidence="4">
    <location>
        <begin position="74"/>
        <end position="468"/>
    </location>
</feature>
<feature type="compositionally biased region" description="Basic and acidic residues" evidence="4">
    <location>
        <begin position="133"/>
        <end position="148"/>
    </location>
</feature>
<keyword evidence="7" id="KW-1185">Reference proteome</keyword>
<feature type="compositionally biased region" description="Polar residues" evidence="4">
    <location>
        <begin position="111"/>
        <end position="124"/>
    </location>
</feature>
<feature type="region of interest" description="Disordered" evidence="4">
    <location>
        <begin position="486"/>
        <end position="541"/>
    </location>
</feature>
<dbReference type="EMBL" id="LNIX01000003">
    <property type="protein sequence ID" value="OXA58034.1"/>
    <property type="molecule type" value="Genomic_DNA"/>
</dbReference>
<comment type="caution">
    <text evidence="6">The sequence shown here is derived from an EMBL/GenBank/DDBJ whole genome shotgun (WGS) entry which is preliminary data.</text>
</comment>
<dbReference type="GO" id="GO:0070449">
    <property type="term" value="C:elongin complex"/>
    <property type="evidence" value="ECO:0007669"/>
    <property type="project" value="InterPro"/>
</dbReference>
<dbReference type="GO" id="GO:0003746">
    <property type="term" value="F:translation elongation factor activity"/>
    <property type="evidence" value="ECO:0007669"/>
    <property type="project" value="UniProtKB-KW"/>
</dbReference>
<feature type="compositionally biased region" description="Basic and acidic residues" evidence="4">
    <location>
        <begin position="349"/>
        <end position="373"/>
    </location>
</feature>
<feature type="compositionally biased region" description="Basic and acidic residues" evidence="4">
    <location>
        <begin position="486"/>
        <end position="497"/>
    </location>
</feature>
<dbReference type="Pfam" id="PF08711">
    <property type="entry name" value="Med26"/>
    <property type="match status" value="1"/>
</dbReference>
<feature type="compositionally biased region" description="Basic and acidic residues" evidence="4">
    <location>
        <begin position="262"/>
        <end position="277"/>
    </location>
</feature>
<feature type="compositionally biased region" description="Polar residues" evidence="4">
    <location>
        <begin position="247"/>
        <end position="258"/>
    </location>
</feature>
<feature type="compositionally biased region" description="Low complexity" evidence="4">
    <location>
        <begin position="409"/>
        <end position="418"/>
    </location>
</feature>
<feature type="compositionally biased region" description="Basic and acidic residues" evidence="4">
    <location>
        <begin position="393"/>
        <end position="404"/>
    </location>
</feature>
<name>A0A226ELZ7_FOLCA</name>
<proteinExistence type="predicted"/>
<keyword evidence="2 3" id="KW-0539">Nucleus</keyword>
<dbReference type="Proteomes" id="UP000198287">
    <property type="component" value="Unassembled WGS sequence"/>
</dbReference>
<evidence type="ECO:0000256" key="2">
    <source>
        <dbReference type="ARBA" id="ARBA00023242"/>
    </source>
</evidence>
<dbReference type="PANTHER" id="PTHR15141:SF76">
    <property type="entry name" value="TRANSCRIPTION ELONGATION FACTOR B POLYPEPTIDE 3"/>
    <property type="match status" value="1"/>
</dbReference>
<feature type="compositionally biased region" description="Basic residues" evidence="4">
    <location>
        <begin position="523"/>
        <end position="535"/>
    </location>
</feature>
<feature type="region of interest" description="Disordered" evidence="4">
    <location>
        <begin position="778"/>
        <end position="798"/>
    </location>
</feature>
<reference evidence="6 7" key="1">
    <citation type="submission" date="2015-12" db="EMBL/GenBank/DDBJ databases">
        <title>The genome of Folsomia candida.</title>
        <authorList>
            <person name="Faddeeva A."/>
            <person name="Derks M.F."/>
            <person name="Anvar Y."/>
            <person name="Smit S."/>
            <person name="Van Straalen N."/>
            <person name="Roelofs D."/>
        </authorList>
    </citation>
    <scope>NUCLEOTIDE SEQUENCE [LARGE SCALE GENOMIC DNA]</scope>
    <source>
        <strain evidence="6 7">VU population</strain>
        <tissue evidence="6">Whole body</tissue>
    </source>
</reference>
<accession>A0A226ELZ7</accession>
<dbReference type="Pfam" id="PF06881">
    <property type="entry name" value="Elongin_A"/>
    <property type="match status" value="1"/>
</dbReference>
<feature type="domain" description="TFIIS N-terminal" evidence="5">
    <location>
        <begin position="1"/>
        <end position="78"/>
    </location>
</feature>
<evidence type="ECO:0000259" key="5">
    <source>
        <dbReference type="PROSITE" id="PS51319"/>
    </source>
</evidence>
<dbReference type="Gene3D" id="1.20.930.10">
    <property type="entry name" value="Conserved domain common to transcription factors TFIIS, elongin A, CRSP70"/>
    <property type="match status" value="1"/>
</dbReference>
<sequence length="855" mass="97297">MPSVNDVIVHCQKQIKKEPPAEKLIHYLNRLDRLRVTVQDLMDTGVGRTVNQLSRHDGKVGKFASNLVKKWKTMVSDENSEDSEDSQSSSSSSQESDADGGGDSDDARPLNQENVQNVNGYSNKYENDESGDEFNHEGLDSDDDRLCIADEDANTLKGDKFRNTDGSMIKQERPYSSGEETDVCEDMDQDNNNRDEPVIPEQHSSKYNSQKIKTERLSESDNSDDQADSDTYHQKTQIVPVPHKSSSHNNLNHTNKINTKIGEARKDVPTSHFEDAVGQRTSHKKYEDGKSSLENKSSSHHRSDKDKHKRDRHHSSERNHKRKDKEIYNSSKVKVEPQSEESEDQEDPYQNKHDKGNKHDKEKKKHAEEPRENSRHHKDKKERHGHSHKTKQSHKDKDKSDNNHHRSRSSNNRESSSSNKRKNAEGSGTSSSRSPDRKKIKLEQEFKKGKEHALEKKTSIHIDEEINSTSGVKFEELLGCLDKNLNKSKDKHKDKDKSKKQHSSSSSGNKDKEEVTTLVRRNDLKKKPHDKKRKSHIESVIAPPFNISPNYKPLPSTSTKLLRPAPMKILPVNLNLLETCDPGNYWEDNHVLNNYSKDANTDDALSTRNFVPSSRNQRTKVFSGRAIGATGIVPRLFDLCMQVIQDNIGDLGYTGGVPYEILKPAIERATAQQLLQIEEYNPYLIGSTDDLWRFHCNREFRGRERQEMESWRELYERCIFERNEKFAIVRKKMLKKGEVAVPVRKAKLAYVEPVGGPRFSRQKAATIKNGMKSLKLKEEKGPRKGVGSSASVGFNNPTDSSRIVEEQAVLINPESRAGHAPAPSVSRGEPAARVKPRKAPLMAKTMKFIRTLQRR</sequence>
<keyword evidence="6" id="KW-0251">Elongation factor</keyword>
<evidence type="ECO:0000256" key="1">
    <source>
        <dbReference type="ARBA" id="ARBA00004123"/>
    </source>
</evidence>
<dbReference type="SMART" id="SM00509">
    <property type="entry name" value="TFS2N"/>
    <property type="match status" value="1"/>
</dbReference>
<dbReference type="InterPro" id="IPR010684">
    <property type="entry name" value="RNA_pol_II_trans_fac_SIII_A"/>
</dbReference>
<feature type="compositionally biased region" description="Polar residues" evidence="4">
    <location>
        <begin position="788"/>
        <end position="798"/>
    </location>
</feature>
<feature type="compositionally biased region" description="Acidic residues" evidence="4">
    <location>
        <begin position="338"/>
        <end position="347"/>
    </location>
</feature>
<feature type="compositionally biased region" description="Basic residues" evidence="4">
    <location>
        <begin position="374"/>
        <end position="392"/>
    </location>
</feature>
<dbReference type="GO" id="GO:0006368">
    <property type="term" value="P:transcription elongation by RNA polymerase II"/>
    <property type="evidence" value="ECO:0007669"/>
    <property type="project" value="InterPro"/>
</dbReference>
<evidence type="ECO:0000313" key="6">
    <source>
        <dbReference type="EMBL" id="OXA58034.1"/>
    </source>
</evidence>
<dbReference type="InterPro" id="IPR003617">
    <property type="entry name" value="TFIIS/CRSP70_N_sub"/>
</dbReference>
<dbReference type="InterPro" id="IPR051870">
    <property type="entry name" value="Elongin-A_domain"/>
</dbReference>
<dbReference type="SUPFAM" id="SSF47676">
    <property type="entry name" value="Conserved domain common to transcription factors TFIIS, elongin A, CRSP70"/>
    <property type="match status" value="1"/>
</dbReference>
<dbReference type="Gene3D" id="6.10.250.3180">
    <property type="match status" value="1"/>
</dbReference>
<evidence type="ECO:0000313" key="7">
    <source>
        <dbReference type="Proteomes" id="UP000198287"/>
    </source>
</evidence>
<dbReference type="InterPro" id="IPR017923">
    <property type="entry name" value="TFIIS_N"/>
</dbReference>
<feature type="compositionally biased region" description="Acidic residues" evidence="4">
    <location>
        <begin position="179"/>
        <end position="189"/>
    </location>
</feature>
<keyword evidence="6" id="KW-0648">Protein biosynthesis</keyword>
<dbReference type="OMA" id="IESKHDY"/>
<dbReference type="InterPro" id="IPR035441">
    <property type="entry name" value="TFIIS/LEDGF_dom_sf"/>
</dbReference>
<dbReference type="PANTHER" id="PTHR15141">
    <property type="entry name" value="TRANSCRIPTION ELONGATION FACTOR B POLYPEPTIDE 3"/>
    <property type="match status" value="1"/>
</dbReference>
<organism evidence="6 7">
    <name type="scientific">Folsomia candida</name>
    <name type="common">Springtail</name>
    <dbReference type="NCBI Taxonomy" id="158441"/>
    <lineage>
        <taxon>Eukaryota</taxon>
        <taxon>Metazoa</taxon>
        <taxon>Ecdysozoa</taxon>
        <taxon>Arthropoda</taxon>
        <taxon>Hexapoda</taxon>
        <taxon>Collembola</taxon>
        <taxon>Entomobryomorpha</taxon>
        <taxon>Isotomoidea</taxon>
        <taxon>Isotomidae</taxon>
        <taxon>Proisotominae</taxon>
        <taxon>Folsomia</taxon>
    </lineage>
</organism>
<dbReference type="OrthoDB" id="21513at2759"/>
<dbReference type="AlphaFoldDB" id="A0A226ELZ7"/>
<dbReference type="PROSITE" id="PS51319">
    <property type="entry name" value="TFIIS_N"/>
    <property type="match status" value="1"/>
</dbReference>
<evidence type="ECO:0000256" key="3">
    <source>
        <dbReference type="PROSITE-ProRule" id="PRU00649"/>
    </source>
</evidence>
<protein>
    <submittedName>
        <fullName evidence="6">Transcription elongation factor B polypeptide 3</fullName>
    </submittedName>
</protein>
<feature type="compositionally biased region" description="Low complexity" evidence="4">
    <location>
        <begin position="86"/>
        <end position="95"/>
    </location>
</feature>
<feature type="region of interest" description="Disordered" evidence="4">
    <location>
        <begin position="814"/>
        <end position="837"/>
    </location>
</feature>
<feature type="compositionally biased region" description="Basic and acidic residues" evidence="4">
    <location>
        <begin position="434"/>
        <end position="464"/>
    </location>
</feature>
<gene>
    <name evidence="6" type="ORF">Fcan01_08252</name>
</gene>
<dbReference type="STRING" id="158441.A0A226ELZ7"/>
<evidence type="ECO:0000256" key="4">
    <source>
        <dbReference type="SAM" id="MobiDB-lite"/>
    </source>
</evidence>
<feature type="compositionally biased region" description="Basic residues" evidence="4">
    <location>
        <begin position="307"/>
        <end position="323"/>
    </location>
</feature>
<feature type="compositionally biased region" description="Basic and acidic residues" evidence="4">
    <location>
        <begin position="284"/>
        <end position="293"/>
    </location>
</feature>